<dbReference type="EMBL" id="CDMY01000668">
    <property type="protein sequence ID" value="CEM29269.1"/>
    <property type="molecule type" value="Genomic_DNA"/>
</dbReference>
<organism evidence="2 3">
    <name type="scientific">Vitrella brassicaformis (strain CCMP3155)</name>
    <dbReference type="NCBI Taxonomy" id="1169540"/>
    <lineage>
        <taxon>Eukaryota</taxon>
        <taxon>Sar</taxon>
        <taxon>Alveolata</taxon>
        <taxon>Colpodellida</taxon>
        <taxon>Vitrellaceae</taxon>
        <taxon>Vitrella</taxon>
    </lineage>
</organism>
<accession>A0A0G4GHR1</accession>
<evidence type="ECO:0000313" key="3">
    <source>
        <dbReference type="Proteomes" id="UP000041254"/>
    </source>
</evidence>
<sequence length="93" mass="10839">MPIDPTWFLGKRTGGDPPPLPELSSGVPSLTTLKMRELEKDRSKMLQTIKHCMDSYYDDYTRMDEVARILLQRTSLQKRLREDVAIKKKLEVM</sequence>
<dbReference type="VEuPathDB" id="CryptoDB:Vbra_17808"/>
<keyword evidence="3" id="KW-1185">Reference proteome</keyword>
<evidence type="ECO:0000256" key="1">
    <source>
        <dbReference type="SAM" id="MobiDB-lite"/>
    </source>
</evidence>
<dbReference type="AlphaFoldDB" id="A0A0G4GHR1"/>
<evidence type="ECO:0000313" key="2">
    <source>
        <dbReference type="EMBL" id="CEM29269.1"/>
    </source>
</evidence>
<dbReference type="Proteomes" id="UP000041254">
    <property type="component" value="Unassembled WGS sequence"/>
</dbReference>
<name>A0A0G4GHR1_VITBC</name>
<feature type="region of interest" description="Disordered" evidence="1">
    <location>
        <begin position="1"/>
        <end position="27"/>
    </location>
</feature>
<gene>
    <name evidence="2" type="ORF">Vbra_17808</name>
</gene>
<proteinExistence type="predicted"/>
<protein>
    <submittedName>
        <fullName evidence="2">Uncharacterized protein</fullName>
    </submittedName>
</protein>
<reference evidence="2 3" key="1">
    <citation type="submission" date="2014-11" db="EMBL/GenBank/DDBJ databases">
        <authorList>
            <person name="Zhu J."/>
            <person name="Qi W."/>
            <person name="Song R."/>
        </authorList>
    </citation>
    <scope>NUCLEOTIDE SEQUENCE [LARGE SCALE GENOMIC DNA]</scope>
</reference>
<dbReference type="InParanoid" id="A0A0G4GHR1"/>